<feature type="transmembrane region" description="Helical" evidence="1">
    <location>
        <begin position="61"/>
        <end position="84"/>
    </location>
</feature>
<evidence type="ECO:0000256" key="1">
    <source>
        <dbReference type="SAM" id="Phobius"/>
    </source>
</evidence>
<gene>
    <name evidence="2" type="ORF">ACFFGN_27950</name>
</gene>
<keyword evidence="3" id="KW-1185">Reference proteome</keyword>
<evidence type="ECO:0000313" key="3">
    <source>
        <dbReference type="Proteomes" id="UP001589890"/>
    </source>
</evidence>
<keyword evidence="1" id="KW-1133">Transmembrane helix</keyword>
<dbReference type="EMBL" id="JBHLTC010000036">
    <property type="protein sequence ID" value="MFC0627938.1"/>
    <property type="molecule type" value="Genomic_DNA"/>
</dbReference>
<dbReference type="RefSeq" id="WP_380053237.1">
    <property type="nucleotide sequence ID" value="NZ_JBHLTC010000036.1"/>
</dbReference>
<evidence type="ECO:0000313" key="2">
    <source>
        <dbReference type="EMBL" id="MFC0627938.1"/>
    </source>
</evidence>
<feature type="transmembrane region" description="Helical" evidence="1">
    <location>
        <begin position="90"/>
        <end position="113"/>
    </location>
</feature>
<keyword evidence="1" id="KW-0812">Transmembrane</keyword>
<comment type="caution">
    <text evidence="2">The sequence shown here is derived from an EMBL/GenBank/DDBJ whole genome shotgun (WGS) entry which is preliminary data.</text>
</comment>
<protein>
    <submittedName>
        <fullName evidence="2">Uncharacterized protein</fullName>
    </submittedName>
</protein>
<dbReference type="Proteomes" id="UP001589890">
    <property type="component" value="Unassembled WGS sequence"/>
</dbReference>
<keyword evidence="1" id="KW-0472">Membrane</keyword>
<organism evidence="2 3">
    <name type="scientific">Kribbella deserti</name>
    <dbReference type="NCBI Taxonomy" id="1926257"/>
    <lineage>
        <taxon>Bacteria</taxon>
        <taxon>Bacillati</taxon>
        <taxon>Actinomycetota</taxon>
        <taxon>Actinomycetes</taxon>
        <taxon>Propionibacteriales</taxon>
        <taxon>Kribbellaceae</taxon>
        <taxon>Kribbella</taxon>
    </lineage>
</organism>
<reference evidence="2 3" key="1">
    <citation type="submission" date="2024-09" db="EMBL/GenBank/DDBJ databases">
        <authorList>
            <person name="Sun Q."/>
            <person name="Mori K."/>
        </authorList>
    </citation>
    <scope>NUCLEOTIDE SEQUENCE [LARGE SCALE GENOMIC DNA]</scope>
    <source>
        <strain evidence="2 3">CGMCC 1.15906</strain>
    </source>
</reference>
<accession>A0ABV6QTH4</accession>
<sequence>MKLWIAPAFFVVLFAGNAVSSIIEDRPVRAALYGIGAIGMVYAVTLARGKAAPVVMGRRQIMLAGGLVTAMTAAMTVVLGRILFEATETNIRLLMTGTLIAVWGMTIGALLWYRSSPRKTQHQ</sequence>
<name>A0ABV6QTH4_9ACTN</name>
<feature type="transmembrane region" description="Helical" evidence="1">
    <location>
        <begin position="30"/>
        <end position="49"/>
    </location>
</feature>
<proteinExistence type="predicted"/>